<evidence type="ECO:0000313" key="2">
    <source>
        <dbReference type="EMBL" id="KDN81939.1"/>
    </source>
</evidence>
<gene>
    <name evidence="2" type="ORF">KCH_62560</name>
</gene>
<feature type="region of interest" description="Disordered" evidence="1">
    <location>
        <begin position="23"/>
        <end position="70"/>
    </location>
</feature>
<organism evidence="2 3">
    <name type="scientific">Kitasatospora cheerisanensis KCTC 2395</name>
    <dbReference type="NCBI Taxonomy" id="1348663"/>
    <lineage>
        <taxon>Bacteria</taxon>
        <taxon>Bacillati</taxon>
        <taxon>Actinomycetota</taxon>
        <taxon>Actinomycetes</taxon>
        <taxon>Kitasatosporales</taxon>
        <taxon>Streptomycetaceae</taxon>
        <taxon>Kitasatospora</taxon>
    </lineage>
</organism>
<reference evidence="2 3" key="1">
    <citation type="submission" date="2014-05" db="EMBL/GenBank/DDBJ databases">
        <title>Draft Genome Sequence of Kitasatospora cheerisanensis KCTC 2395.</title>
        <authorList>
            <person name="Nam D.H."/>
        </authorList>
    </citation>
    <scope>NUCLEOTIDE SEQUENCE [LARGE SCALE GENOMIC DNA]</scope>
    <source>
        <strain evidence="2 3">KCTC 2395</strain>
    </source>
</reference>
<dbReference type="EMBL" id="JNBY01000127">
    <property type="protein sequence ID" value="KDN81939.1"/>
    <property type="molecule type" value="Genomic_DNA"/>
</dbReference>
<protein>
    <submittedName>
        <fullName evidence="2">Uncharacterized protein</fullName>
    </submittedName>
</protein>
<proteinExistence type="predicted"/>
<comment type="caution">
    <text evidence="2">The sequence shown here is derived from an EMBL/GenBank/DDBJ whole genome shotgun (WGS) entry which is preliminary data.</text>
</comment>
<evidence type="ECO:0000256" key="1">
    <source>
        <dbReference type="SAM" id="MobiDB-lite"/>
    </source>
</evidence>
<dbReference type="Proteomes" id="UP000027178">
    <property type="component" value="Unassembled WGS sequence"/>
</dbReference>
<sequence length="70" mass="8017">MLNRWTRWRVLLGRWRTWGLAGIPLPDHRPPTGRPRHPVDGPLGGRRRRRPGEALGALRRARRPTGLSLG</sequence>
<evidence type="ECO:0000313" key="3">
    <source>
        <dbReference type="Proteomes" id="UP000027178"/>
    </source>
</evidence>
<accession>A0A066YPM7</accession>
<keyword evidence="3" id="KW-1185">Reference proteome</keyword>
<name>A0A066YPM7_9ACTN</name>
<dbReference type="AlphaFoldDB" id="A0A066YPM7"/>
<dbReference type="HOGENOM" id="CLU_2752441_0_0_11"/>